<dbReference type="InterPro" id="IPR013087">
    <property type="entry name" value="Znf_C2H2_type"/>
</dbReference>
<dbReference type="PANTHER" id="PTHR47287:SF13">
    <property type="entry name" value="C2H2-TYPE DOMAIN-CONTAINING PROTEIN"/>
    <property type="match status" value="1"/>
</dbReference>
<keyword evidence="8" id="KW-1185">Reference proteome</keyword>
<reference evidence="9" key="1">
    <citation type="submission" date="2025-08" db="UniProtKB">
        <authorList>
            <consortium name="RefSeq"/>
        </authorList>
    </citation>
    <scope>IDENTIFICATION</scope>
    <source>
        <tissue evidence="9">Fruit stalk</tissue>
    </source>
</reference>
<dbReference type="GO" id="GO:0008270">
    <property type="term" value="F:zinc ion binding"/>
    <property type="evidence" value="ECO:0007669"/>
    <property type="project" value="UniProtKB-KW"/>
</dbReference>
<dbReference type="InterPro" id="IPR036236">
    <property type="entry name" value="Znf_C2H2_sf"/>
</dbReference>
<evidence type="ECO:0000256" key="2">
    <source>
        <dbReference type="ARBA" id="ARBA00022723"/>
    </source>
</evidence>
<dbReference type="Gene3D" id="3.30.160.60">
    <property type="entry name" value="Classic Zinc Finger"/>
    <property type="match status" value="1"/>
</dbReference>
<accession>A0A6P6A512</accession>
<sequence length="170" mass="19922">MSNKVSWEDLQDKIKRVKAMEPKLELRLLNNNKVDRESRQELNLLDSLDNKPLNALESNKKEHREKAQKRDFCCKYCNKKFSNSKALRGHQTAHKRERALSKKEKGMMDLYHPYPHSAMATVPNLGTLNNPWQEFQAMINNKPYNYLPGYAYGEGRYDKPNFMSSQISMP</sequence>
<protein>
    <submittedName>
        <fullName evidence="9">Zinc finger protein 1-like</fullName>
    </submittedName>
</protein>
<feature type="domain" description="C2H2-type" evidence="7">
    <location>
        <begin position="72"/>
        <end position="99"/>
    </location>
</feature>
<keyword evidence="5" id="KW-0539">Nucleus</keyword>
<dbReference type="PANTHER" id="PTHR47287">
    <property type="entry name" value="C2H2 AND C2HC ZINC FINGERS SUPERFAMILY PROTEIN"/>
    <property type="match status" value="1"/>
</dbReference>
<evidence type="ECO:0000313" key="9">
    <source>
        <dbReference type="RefSeq" id="XP_022760054.1"/>
    </source>
</evidence>
<evidence type="ECO:0000256" key="6">
    <source>
        <dbReference type="PROSITE-ProRule" id="PRU00042"/>
    </source>
</evidence>
<dbReference type="GO" id="GO:0005634">
    <property type="term" value="C:nucleus"/>
    <property type="evidence" value="ECO:0007669"/>
    <property type="project" value="UniProtKB-SubCell"/>
</dbReference>
<organism evidence="8 9">
    <name type="scientific">Durio zibethinus</name>
    <name type="common">Durian</name>
    <dbReference type="NCBI Taxonomy" id="66656"/>
    <lineage>
        <taxon>Eukaryota</taxon>
        <taxon>Viridiplantae</taxon>
        <taxon>Streptophyta</taxon>
        <taxon>Embryophyta</taxon>
        <taxon>Tracheophyta</taxon>
        <taxon>Spermatophyta</taxon>
        <taxon>Magnoliopsida</taxon>
        <taxon>eudicotyledons</taxon>
        <taxon>Gunneridae</taxon>
        <taxon>Pentapetalae</taxon>
        <taxon>rosids</taxon>
        <taxon>malvids</taxon>
        <taxon>Malvales</taxon>
        <taxon>Malvaceae</taxon>
        <taxon>Helicteroideae</taxon>
        <taxon>Durio</taxon>
    </lineage>
</organism>
<dbReference type="SUPFAM" id="SSF57667">
    <property type="entry name" value="beta-beta-alpha zinc fingers"/>
    <property type="match status" value="1"/>
</dbReference>
<evidence type="ECO:0000256" key="4">
    <source>
        <dbReference type="ARBA" id="ARBA00022833"/>
    </source>
</evidence>
<dbReference type="GeneID" id="111306466"/>
<dbReference type="PROSITE" id="PS50157">
    <property type="entry name" value="ZINC_FINGER_C2H2_2"/>
    <property type="match status" value="1"/>
</dbReference>
<gene>
    <name evidence="9" type="primary">LOC111306466</name>
</gene>
<evidence type="ECO:0000259" key="7">
    <source>
        <dbReference type="PROSITE" id="PS50157"/>
    </source>
</evidence>
<evidence type="ECO:0000313" key="8">
    <source>
        <dbReference type="Proteomes" id="UP000515121"/>
    </source>
</evidence>
<evidence type="ECO:0000256" key="1">
    <source>
        <dbReference type="ARBA" id="ARBA00004123"/>
    </source>
</evidence>
<comment type="subcellular location">
    <subcellularLocation>
        <location evidence="1">Nucleus</location>
    </subcellularLocation>
</comment>
<proteinExistence type="predicted"/>
<dbReference type="AlphaFoldDB" id="A0A6P6A512"/>
<dbReference type="Proteomes" id="UP000515121">
    <property type="component" value="Unplaced"/>
</dbReference>
<keyword evidence="2" id="KW-0479">Metal-binding</keyword>
<name>A0A6P6A512_DURZI</name>
<keyword evidence="4" id="KW-0862">Zinc</keyword>
<dbReference type="RefSeq" id="XP_022760054.1">
    <property type="nucleotide sequence ID" value="XM_022904319.1"/>
</dbReference>
<dbReference type="PROSITE" id="PS00028">
    <property type="entry name" value="ZINC_FINGER_C2H2_1"/>
    <property type="match status" value="1"/>
</dbReference>
<evidence type="ECO:0000256" key="5">
    <source>
        <dbReference type="ARBA" id="ARBA00023242"/>
    </source>
</evidence>
<keyword evidence="3 6" id="KW-0863">Zinc-finger</keyword>
<dbReference type="KEGG" id="dzi:111306466"/>
<dbReference type="OrthoDB" id="1002455at2759"/>
<dbReference type="InterPro" id="IPR044246">
    <property type="entry name" value="ZFP3-like"/>
</dbReference>
<evidence type="ECO:0000256" key="3">
    <source>
        <dbReference type="ARBA" id="ARBA00022771"/>
    </source>
</evidence>
<dbReference type="GO" id="GO:0009788">
    <property type="term" value="P:negative regulation of abscisic acid-activated signaling pathway"/>
    <property type="evidence" value="ECO:0007669"/>
    <property type="project" value="InterPro"/>
</dbReference>